<accession>A0A5J4JLT2</accession>
<comment type="caution">
    <text evidence="1">The sequence shown here is derived from an EMBL/GenBank/DDBJ whole genome shotgun (WGS) entry which is preliminary data.</text>
</comment>
<protein>
    <submittedName>
        <fullName evidence="1">Uncharacterized protein</fullName>
    </submittedName>
</protein>
<reference evidence="1 2" key="1">
    <citation type="submission" date="2019-09" db="EMBL/GenBank/DDBJ databases">
        <title>Draft genome sequence of Bacillus sp. JC-7.</title>
        <authorList>
            <person name="Tanaka N."/>
            <person name="Shiwa Y."/>
            <person name="Fujita N."/>
            <person name="Tanasupawat S."/>
        </authorList>
    </citation>
    <scope>NUCLEOTIDE SEQUENCE [LARGE SCALE GENOMIC DNA]</scope>
    <source>
        <strain evidence="1 2">JC-7</strain>
    </source>
</reference>
<gene>
    <name evidence="1" type="ORF">BpJC7_29680</name>
</gene>
<dbReference type="Proteomes" id="UP000391919">
    <property type="component" value="Unassembled WGS sequence"/>
</dbReference>
<evidence type="ECO:0000313" key="1">
    <source>
        <dbReference type="EMBL" id="GER71665.1"/>
    </source>
</evidence>
<dbReference type="RefSeq" id="WP_151706200.1">
    <property type="nucleotide sequence ID" value="NZ_BKZQ01000059.1"/>
</dbReference>
<keyword evidence="2" id="KW-1185">Reference proteome</keyword>
<dbReference type="AlphaFoldDB" id="A0A5J4JLT2"/>
<sequence length="187" mass="21244">MEKQSEMKRGQTIAFRIPSDTPDHILRELQKLKEKERRNFSRKIAEYVVQGINQSLVKEKETITIPLPRKLSKAQHDWLKHEHSEAMLGSIVYQLIQDPLRVTSLFAALASKSTNIDEALYLQEDLPEIGAPDKTETANAAAPDTVQDDLDAFDWRTAVQEQAAAEEPEKEEDLEDLLGDFLASMNK</sequence>
<evidence type="ECO:0000313" key="2">
    <source>
        <dbReference type="Proteomes" id="UP000391919"/>
    </source>
</evidence>
<name>A0A5J4JLT2_9BACI</name>
<organism evidence="1 2">
    <name type="scientific">Weizmannia acidilactici</name>
    <dbReference type="NCBI Taxonomy" id="2607726"/>
    <lineage>
        <taxon>Bacteria</taxon>
        <taxon>Bacillati</taxon>
        <taxon>Bacillota</taxon>
        <taxon>Bacilli</taxon>
        <taxon>Bacillales</taxon>
        <taxon>Bacillaceae</taxon>
        <taxon>Heyndrickxia</taxon>
    </lineage>
</organism>
<proteinExistence type="predicted"/>
<dbReference type="EMBL" id="BKZQ01000059">
    <property type="protein sequence ID" value="GER71665.1"/>
    <property type="molecule type" value="Genomic_DNA"/>
</dbReference>